<evidence type="ECO:0000256" key="2">
    <source>
        <dbReference type="SAM" id="SignalP"/>
    </source>
</evidence>
<accession>A0A3L0W3E6</accession>
<protein>
    <submittedName>
        <fullName evidence="3">Uncharacterized protein</fullName>
    </submittedName>
</protein>
<feature type="compositionally biased region" description="Basic and acidic residues" evidence="1">
    <location>
        <begin position="52"/>
        <end position="61"/>
    </location>
</feature>
<organism evidence="3">
    <name type="scientific">Escherichia coli</name>
    <dbReference type="NCBI Taxonomy" id="562"/>
    <lineage>
        <taxon>Bacteria</taxon>
        <taxon>Pseudomonadati</taxon>
        <taxon>Pseudomonadota</taxon>
        <taxon>Gammaproteobacteria</taxon>
        <taxon>Enterobacterales</taxon>
        <taxon>Enterobacteriaceae</taxon>
        <taxon>Escherichia</taxon>
    </lineage>
</organism>
<reference evidence="3" key="1">
    <citation type="submission" date="2018-10" db="EMBL/GenBank/DDBJ databases">
        <authorList>
            <consortium name="NARMS: The National Antimicrobial Resistance Monitoring System"/>
        </authorList>
    </citation>
    <scope>NUCLEOTIDE SEQUENCE [LARGE SCALE GENOMIC DNA]</scope>
    <source>
        <strain evidence="3">CVM N17EC0388</strain>
    </source>
</reference>
<dbReference type="EMBL" id="RNRV01000028">
    <property type="protein sequence ID" value="MHO05709.1"/>
    <property type="molecule type" value="Genomic_DNA"/>
</dbReference>
<proteinExistence type="predicted"/>
<comment type="caution">
    <text evidence="3">The sequence shown here is derived from an EMBL/GenBank/DDBJ whole genome shotgun (WGS) entry which is preliminary data.</text>
</comment>
<dbReference type="AlphaFoldDB" id="A0A3L0W3E6"/>
<evidence type="ECO:0000256" key="1">
    <source>
        <dbReference type="SAM" id="MobiDB-lite"/>
    </source>
</evidence>
<evidence type="ECO:0000313" key="3">
    <source>
        <dbReference type="EMBL" id="MHO05709.1"/>
    </source>
</evidence>
<sequence>MLALTTPFMLAYAASEALARAAATPHQPAKTDRLTPEPPSDGDGITAASLHAPDETHFPSP</sequence>
<name>A0A3L0W3E6_ECOLX</name>
<keyword evidence="2" id="KW-0732">Signal</keyword>
<gene>
    <name evidence="3" type="ORF">D9F05_15220</name>
</gene>
<feature type="chain" id="PRO_5018064987" evidence="2">
    <location>
        <begin position="20"/>
        <end position="61"/>
    </location>
</feature>
<feature type="signal peptide" evidence="2">
    <location>
        <begin position="1"/>
        <end position="19"/>
    </location>
</feature>
<feature type="region of interest" description="Disordered" evidence="1">
    <location>
        <begin position="19"/>
        <end position="61"/>
    </location>
</feature>